<protein>
    <submittedName>
        <fullName evidence="2">Uncharacterized protein</fullName>
    </submittedName>
</protein>
<keyword evidence="1" id="KW-0732">Signal</keyword>
<evidence type="ECO:0000313" key="2">
    <source>
        <dbReference type="EMBL" id="GAA4344607.1"/>
    </source>
</evidence>
<reference evidence="3" key="1">
    <citation type="journal article" date="2019" name="Int. J. Syst. Evol. Microbiol.">
        <title>The Global Catalogue of Microorganisms (GCM) 10K type strain sequencing project: providing services to taxonomists for standard genome sequencing and annotation.</title>
        <authorList>
            <consortium name="The Broad Institute Genomics Platform"/>
            <consortium name="The Broad Institute Genome Sequencing Center for Infectious Disease"/>
            <person name="Wu L."/>
            <person name="Ma J."/>
        </authorList>
    </citation>
    <scope>NUCLEOTIDE SEQUENCE [LARGE SCALE GENOMIC DNA]</scope>
    <source>
        <strain evidence="3">JCM 17727</strain>
    </source>
</reference>
<accession>A0ABP8HUD9</accession>
<evidence type="ECO:0000256" key="1">
    <source>
        <dbReference type="SAM" id="SignalP"/>
    </source>
</evidence>
<feature type="chain" id="PRO_5046377609" evidence="1">
    <location>
        <begin position="30"/>
        <end position="197"/>
    </location>
</feature>
<gene>
    <name evidence="2" type="ORF">GCM10023150_04280</name>
</gene>
<comment type="caution">
    <text evidence="2">The sequence shown here is derived from an EMBL/GenBank/DDBJ whole genome shotgun (WGS) entry which is preliminary data.</text>
</comment>
<keyword evidence="3" id="KW-1185">Reference proteome</keyword>
<proteinExistence type="predicted"/>
<dbReference type="Proteomes" id="UP001501294">
    <property type="component" value="Unassembled WGS sequence"/>
</dbReference>
<organism evidence="2 3">
    <name type="scientific">Kangiella taiwanensis</name>
    <dbReference type="NCBI Taxonomy" id="1079179"/>
    <lineage>
        <taxon>Bacteria</taxon>
        <taxon>Pseudomonadati</taxon>
        <taxon>Pseudomonadota</taxon>
        <taxon>Gammaproteobacteria</taxon>
        <taxon>Kangiellales</taxon>
        <taxon>Kangiellaceae</taxon>
        <taxon>Kangiella</taxon>
    </lineage>
</organism>
<sequence>MMNLQKKPGLLCSAFFVVFLGLASEQSEAAVSCSGNQFVDSVSRAEVSGISGGGPQKAFGISGTQSGTLANQTVDLNIIVDVNAISSGQVTAESADWVWRLNAQNKDKLTGTIVADYQFDSIGGPDKICSSSNSCLDVLNVQTNVRYQRRPNGRITFAEGTVILTLDLSQAVEAGSYSANLTTSLHHNNTTNPSLCP</sequence>
<feature type="signal peptide" evidence="1">
    <location>
        <begin position="1"/>
        <end position="29"/>
    </location>
</feature>
<name>A0ABP8HUD9_9GAMM</name>
<dbReference type="EMBL" id="BAABFU010000001">
    <property type="protein sequence ID" value="GAA4344607.1"/>
    <property type="molecule type" value="Genomic_DNA"/>
</dbReference>
<dbReference type="RefSeq" id="WP_223577240.1">
    <property type="nucleotide sequence ID" value="NZ_BAABFU010000001.1"/>
</dbReference>
<evidence type="ECO:0000313" key="3">
    <source>
        <dbReference type="Proteomes" id="UP001501294"/>
    </source>
</evidence>